<dbReference type="NCBIfam" id="NF007149">
    <property type="entry name" value="PRK09585.3-4"/>
    <property type="match status" value="1"/>
</dbReference>
<dbReference type="GO" id="GO:0006040">
    <property type="term" value="P:amino sugar metabolic process"/>
    <property type="evidence" value="ECO:0007669"/>
    <property type="project" value="InterPro"/>
</dbReference>
<dbReference type="Pfam" id="PF03702">
    <property type="entry name" value="AnmK"/>
    <property type="match status" value="1"/>
</dbReference>
<dbReference type="GO" id="GO:0005524">
    <property type="term" value="F:ATP binding"/>
    <property type="evidence" value="ECO:0007669"/>
    <property type="project" value="UniProtKB-UniRule"/>
</dbReference>
<dbReference type="AlphaFoldDB" id="A0A4R0NPK8"/>
<evidence type="ECO:0000313" key="3">
    <source>
        <dbReference type="Proteomes" id="UP000293347"/>
    </source>
</evidence>
<dbReference type="EC" id="2.7.1.170" evidence="1"/>
<dbReference type="UniPathway" id="UPA00343"/>
<proteinExistence type="inferred from homology"/>
<accession>A0A4R0NPK8</accession>
<dbReference type="CDD" id="cd24050">
    <property type="entry name" value="ASKHA_NBD_ANMK"/>
    <property type="match status" value="1"/>
</dbReference>
<keyword evidence="1 2" id="KW-0418">Kinase</keyword>
<dbReference type="RefSeq" id="WP_131592935.1">
    <property type="nucleotide sequence ID" value="NZ_SJSL01000001.1"/>
</dbReference>
<dbReference type="Proteomes" id="UP000293347">
    <property type="component" value="Unassembled WGS sequence"/>
</dbReference>
<dbReference type="PANTHER" id="PTHR30605">
    <property type="entry name" value="ANHYDRO-N-ACETYLMURAMIC ACID KINASE"/>
    <property type="match status" value="1"/>
</dbReference>
<keyword evidence="1" id="KW-0547">Nucleotide-binding</keyword>
<comment type="caution">
    <text evidence="2">The sequence shown here is derived from an EMBL/GenBank/DDBJ whole genome shotgun (WGS) entry which is preliminary data.</text>
</comment>
<comment type="pathway">
    <text evidence="1">Amino-sugar metabolism; 1,6-anhydro-N-acetylmuramate degradation.</text>
</comment>
<feature type="binding site" evidence="1">
    <location>
        <begin position="25"/>
        <end position="32"/>
    </location>
    <ligand>
        <name>ATP</name>
        <dbReference type="ChEBI" id="CHEBI:30616"/>
    </ligand>
</feature>
<dbReference type="Gene3D" id="3.30.420.40">
    <property type="match status" value="2"/>
</dbReference>
<dbReference type="GO" id="GO:0016301">
    <property type="term" value="F:kinase activity"/>
    <property type="evidence" value="ECO:0007669"/>
    <property type="project" value="UniProtKB-KW"/>
</dbReference>
<comment type="function">
    <text evidence="1">Catalyzes the specific phosphorylation of 1,6-anhydro-N-acetylmuramic acid (anhMurNAc) with the simultaneous cleavage of the 1,6-anhydro ring, generating MurNAc-6-P. Is required for the utilization of anhMurNAc either imported from the medium or derived from its own cell wall murein, and thus plays a role in cell wall recycling.</text>
</comment>
<dbReference type="GO" id="GO:0016773">
    <property type="term" value="F:phosphotransferase activity, alcohol group as acceptor"/>
    <property type="evidence" value="ECO:0007669"/>
    <property type="project" value="UniProtKB-UniRule"/>
</dbReference>
<keyword evidence="3" id="KW-1185">Reference proteome</keyword>
<evidence type="ECO:0000313" key="2">
    <source>
        <dbReference type="EMBL" id="TCD02881.1"/>
    </source>
</evidence>
<gene>
    <name evidence="1" type="primary">anmK</name>
    <name evidence="2" type="ORF">EZ437_02530</name>
</gene>
<keyword evidence="1 2" id="KW-0808">Transferase</keyword>
<comment type="catalytic activity">
    <reaction evidence="1">
        <text>1,6-anhydro-N-acetyl-beta-muramate + ATP + H2O = N-acetyl-D-muramate 6-phosphate + ADP + H(+)</text>
        <dbReference type="Rhea" id="RHEA:24952"/>
        <dbReference type="ChEBI" id="CHEBI:15377"/>
        <dbReference type="ChEBI" id="CHEBI:15378"/>
        <dbReference type="ChEBI" id="CHEBI:30616"/>
        <dbReference type="ChEBI" id="CHEBI:58690"/>
        <dbReference type="ChEBI" id="CHEBI:58722"/>
        <dbReference type="ChEBI" id="CHEBI:456216"/>
        <dbReference type="EC" id="2.7.1.170"/>
    </reaction>
</comment>
<evidence type="ECO:0000256" key="1">
    <source>
        <dbReference type="HAMAP-Rule" id="MF_01270"/>
    </source>
</evidence>
<dbReference type="InterPro" id="IPR043129">
    <property type="entry name" value="ATPase_NBD"/>
</dbReference>
<dbReference type="OrthoDB" id="9763949at2"/>
<protein>
    <recommendedName>
        <fullName evidence="1">Anhydro-N-acetylmuramic acid kinase</fullName>
        <ecNumber evidence="1">2.7.1.170</ecNumber>
    </recommendedName>
    <alternativeName>
        <fullName evidence="1">AnhMurNAc kinase</fullName>
    </alternativeName>
</protein>
<dbReference type="GO" id="GO:0097175">
    <property type="term" value="P:1,6-anhydro-N-acetyl-beta-muramic acid catabolic process"/>
    <property type="evidence" value="ECO:0007669"/>
    <property type="project" value="UniProtKB-UniRule"/>
</dbReference>
<reference evidence="2 3" key="1">
    <citation type="submission" date="2019-02" db="EMBL/GenBank/DDBJ databases">
        <title>Pedobacter sp. RP-1-14 sp. nov., isolated from Arctic soil.</title>
        <authorList>
            <person name="Dahal R.H."/>
        </authorList>
    </citation>
    <scope>NUCLEOTIDE SEQUENCE [LARGE SCALE GENOMIC DNA]</scope>
    <source>
        <strain evidence="2 3">RP-1-14</strain>
    </source>
</reference>
<dbReference type="HAMAP" id="MF_01270">
    <property type="entry name" value="AnhMurNAc_kinase"/>
    <property type="match status" value="1"/>
</dbReference>
<dbReference type="PANTHER" id="PTHR30605:SF0">
    <property type="entry name" value="ANHYDRO-N-ACETYLMURAMIC ACID KINASE"/>
    <property type="match status" value="1"/>
</dbReference>
<sequence length="399" mass="42870">MNSNIKKIFDIVNQPERLIIGLMSGTSLDGLDIALCKISGSGADTKVSVLAFKTISYSNEFKADIKAVFSRRDADLQLVCIMNERIALVHANMILEAIEEWGKTASDIAAIASHGQTIFHAPASLHRMPGYPNATLQIGDGDHIAVTTGIITISDFRQKHVAAGGEGAPLAVYGDYLIFSKKGQNRVMLNIGGIANFTYLPGDNDAAKVFSTDVGPGNTMMDQYVQKHYPGLYCDKDAAIASLGVVNAQLLNALMQTPFLKMDFPKTTGPELFNLQYLENAQMASGTLLIKKEDVMATLCSFSARVIVNAVEKCFGREADPVIYMSGGGMHNPLLLKKIKAGLANARFSTTAELDINPDAKEAVLFAVLANETLVGEPIDFGGRPGVPSVCMGKICLPY</sequence>
<keyword evidence="1" id="KW-0067">ATP-binding</keyword>
<comment type="pathway">
    <text evidence="1">Cell wall biogenesis; peptidoglycan recycling.</text>
</comment>
<comment type="similarity">
    <text evidence="1">Belongs to the anhydro-N-acetylmuramic acid kinase family.</text>
</comment>
<dbReference type="InterPro" id="IPR005338">
    <property type="entry name" value="Anhydro_N_Ac-Mur_kinase"/>
</dbReference>
<keyword evidence="1" id="KW-0119">Carbohydrate metabolism</keyword>
<dbReference type="EMBL" id="SJSL01000001">
    <property type="protein sequence ID" value="TCD02881.1"/>
    <property type="molecule type" value="Genomic_DNA"/>
</dbReference>
<name>A0A4R0NPK8_9SPHI</name>
<dbReference type="GO" id="GO:0009254">
    <property type="term" value="P:peptidoglycan turnover"/>
    <property type="evidence" value="ECO:0007669"/>
    <property type="project" value="UniProtKB-UniRule"/>
</dbReference>
<organism evidence="2 3">
    <name type="scientific">Pedobacter psychroterrae</name>
    <dbReference type="NCBI Taxonomy" id="2530453"/>
    <lineage>
        <taxon>Bacteria</taxon>
        <taxon>Pseudomonadati</taxon>
        <taxon>Bacteroidota</taxon>
        <taxon>Sphingobacteriia</taxon>
        <taxon>Sphingobacteriales</taxon>
        <taxon>Sphingobacteriaceae</taxon>
        <taxon>Pedobacter</taxon>
    </lineage>
</organism>
<dbReference type="UniPathway" id="UPA00544"/>
<dbReference type="SUPFAM" id="SSF53067">
    <property type="entry name" value="Actin-like ATPase domain"/>
    <property type="match status" value="1"/>
</dbReference>